<evidence type="ECO:0000313" key="2">
    <source>
        <dbReference type="EMBL" id="KPP79957.1"/>
    </source>
</evidence>
<evidence type="ECO:0000256" key="1">
    <source>
        <dbReference type="SAM" id="MobiDB-lite"/>
    </source>
</evidence>
<accession>A0A0P7ZFY9</accession>
<reference evidence="2 3" key="1">
    <citation type="submission" date="2015-08" db="EMBL/GenBank/DDBJ databases">
        <title>The genome of the Asian arowana (Scleropages formosus).</title>
        <authorList>
            <person name="Tan M.H."/>
            <person name="Gan H.M."/>
            <person name="Croft L.J."/>
            <person name="Austin C.M."/>
        </authorList>
    </citation>
    <scope>NUCLEOTIDE SEQUENCE [LARGE SCALE GENOMIC DNA]</scope>
    <source>
        <strain evidence="2">Aro1</strain>
    </source>
</reference>
<dbReference type="AlphaFoldDB" id="A0A0P7ZFY9"/>
<gene>
    <name evidence="2" type="ORF">Z043_100427</name>
</gene>
<feature type="compositionally biased region" description="Basic and acidic residues" evidence="1">
    <location>
        <begin position="50"/>
        <end position="61"/>
    </location>
</feature>
<proteinExistence type="predicted"/>
<dbReference type="EMBL" id="JARO02000091">
    <property type="protein sequence ID" value="KPP79957.1"/>
    <property type="molecule type" value="Genomic_DNA"/>
</dbReference>
<feature type="region of interest" description="Disordered" evidence="1">
    <location>
        <begin position="44"/>
        <end position="69"/>
    </location>
</feature>
<sequence>MMIKETSLRRDPDLRGELAFLARGCDFVLPSRFKKRLKSFQQTQVGAADRGGRRGPQEARVLRSRYRQI</sequence>
<protein>
    <submittedName>
        <fullName evidence="2">Uncharacterized protein</fullName>
    </submittedName>
</protein>
<comment type="caution">
    <text evidence="2">The sequence shown here is derived from an EMBL/GenBank/DDBJ whole genome shotgun (WGS) entry which is preliminary data.</text>
</comment>
<evidence type="ECO:0000313" key="3">
    <source>
        <dbReference type="Proteomes" id="UP000034805"/>
    </source>
</evidence>
<name>A0A0P7ZFY9_SCLFO</name>
<organism evidence="2 3">
    <name type="scientific">Scleropages formosus</name>
    <name type="common">Asian bonytongue</name>
    <name type="synonym">Osteoglossum formosum</name>
    <dbReference type="NCBI Taxonomy" id="113540"/>
    <lineage>
        <taxon>Eukaryota</taxon>
        <taxon>Metazoa</taxon>
        <taxon>Chordata</taxon>
        <taxon>Craniata</taxon>
        <taxon>Vertebrata</taxon>
        <taxon>Euteleostomi</taxon>
        <taxon>Actinopterygii</taxon>
        <taxon>Neopterygii</taxon>
        <taxon>Teleostei</taxon>
        <taxon>Osteoglossocephala</taxon>
        <taxon>Osteoglossomorpha</taxon>
        <taxon>Osteoglossiformes</taxon>
        <taxon>Osteoglossidae</taxon>
        <taxon>Scleropages</taxon>
    </lineage>
</organism>
<dbReference type="Proteomes" id="UP000034805">
    <property type="component" value="Unassembled WGS sequence"/>
</dbReference>